<dbReference type="GO" id="GO:0005524">
    <property type="term" value="F:ATP binding"/>
    <property type="evidence" value="ECO:0007669"/>
    <property type="project" value="UniProtKB-KW"/>
</dbReference>
<dbReference type="STRING" id="926567.TheveDRAFT_0611"/>
<dbReference type="SUPFAM" id="SSF52540">
    <property type="entry name" value="P-loop containing nucleoside triphosphate hydrolases"/>
    <property type="match status" value="1"/>
</dbReference>
<evidence type="ECO:0000256" key="3">
    <source>
        <dbReference type="ARBA" id="ARBA00022448"/>
    </source>
</evidence>
<dbReference type="GO" id="GO:0042626">
    <property type="term" value="F:ATPase-coupled transmembrane transporter activity"/>
    <property type="evidence" value="ECO:0007669"/>
    <property type="project" value="TreeGrafter"/>
</dbReference>
<evidence type="ECO:0000256" key="6">
    <source>
        <dbReference type="ARBA" id="ARBA00022840"/>
    </source>
</evidence>
<evidence type="ECO:0000313" key="11">
    <source>
        <dbReference type="Proteomes" id="UP000005730"/>
    </source>
</evidence>
<dbReference type="PROSITE" id="PS50893">
    <property type="entry name" value="ABC_TRANSPORTER_2"/>
    <property type="match status" value="1"/>
</dbReference>
<dbReference type="Proteomes" id="UP000005730">
    <property type="component" value="Chromosome"/>
</dbReference>
<dbReference type="OrthoDB" id="9784332at2"/>
<keyword evidence="3" id="KW-0813">Transport</keyword>
<dbReference type="PANTHER" id="PTHR43553">
    <property type="entry name" value="HEAVY METAL TRANSPORTER"/>
    <property type="match status" value="1"/>
</dbReference>
<dbReference type="InterPro" id="IPR015856">
    <property type="entry name" value="ABC_transpr_CbiO/EcfA_su"/>
</dbReference>
<dbReference type="Gene3D" id="3.40.50.300">
    <property type="entry name" value="P-loop containing nucleotide triphosphate hydrolases"/>
    <property type="match status" value="1"/>
</dbReference>
<dbReference type="AlphaFoldDB" id="H0UQU1"/>
<dbReference type="PROSITE" id="PS00211">
    <property type="entry name" value="ABC_TRANSPORTER_1"/>
    <property type="match status" value="1"/>
</dbReference>
<evidence type="ECO:0000256" key="2">
    <source>
        <dbReference type="ARBA" id="ARBA00005417"/>
    </source>
</evidence>
<dbReference type="eggNOG" id="COG1122">
    <property type="taxonomic scope" value="Bacteria"/>
</dbReference>
<organism evidence="10 11">
    <name type="scientific">Thermanaerovibrio velox DSM 12556</name>
    <dbReference type="NCBI Taxonomy" id="926567"/>
    <lineage>
        <taxon>Bacteria</taxon>
        <taxon>Thermotogati</taxon>
        <taxon>Synergistota</taxon>
        <taxon>Synergistia</taxon>
        <taxon>Synergistales</taxon>
        <taxon>Synergistaceae</taxon>
        <taxon>Thermanaerovibrio</taxon>
    </lineage>
</organism>
<comment type="similarity">
    <text evidence="2">Belongs to the ABC transporter superfamily.</text>
</comment>
<keyword evidence="6" id="KW-0067">ATP-binding</keyword>
<dbReference type="SMART" id="SM00382">
    <property type="entry name" value="AAA"/>
    <property type="match status" value="1"/>
</dbReference>
<gene>
    <name evidence="10" type="ORF">TheveDRAFT_0611</name>
</gene>
<feature type="domain" description="ABC transporter" evidence="9">
    <location>
        <begin position="9"/>
        <end position="243"/>
    </location>
</feature>
<comment type="subcellular location">
    <subcellularLocation>
        <location evidence="1">Cell membrane</location>
    </subcellularLocation>
</comment>
<keyword evidence="7" id="KW-1278">Translocase</keyword>
<reference evidence="10 11" key="1">
    <citation type="submission" date="2011-10" db="EMBL/GenBank/DDBJ databases">
        <title>The Noncontiguous Finished genome of Thermanaerovibrio velox DSM 12556.</title>
        <authorList>
            <consortium name="US DOE Joint Genome Institute (JGI-PGF)"/>
            <person name="Lucas S."/>
            <person name="Copeland A."/>
            <person name="Lapidus A."/>
            <person name="Glavina del Rio T."/>
            <person name="Dalin E."/>
            <person name="Tice H."/>
            <person name="Bruce D."/>
            <person name="Goodwin L."/>
            <person name="Pitluck S."/>
            <person name="Peters L."/>
            <person name="Mikhailova N."/>
            <person name="Teshima H."/>
            <person name="Kyrpides N."/>
            <person name="Mavromatis K."/>
            <person name="Ivanova N."/>
            <person name="Markowitz V."/>
            <person name="Cheng J.-F."/>
            <person name="Hugenholtz P."/>
            <person name="Woyke T."/>
            <person name="Wu D."/>
            <person name="Spring S."/>
            <person name="Brambilla E.-M."/>
            <person name="Klenk H.-P."/>
            <person name="Eisen J.A."/>
        </authorList>
    </citation>
    <scope>NUCLEOTIDE SEQUENCE [LARGE SCALE GENOMIC DNA]</scope>
    <source>
        <strain evidence="10 11">DSM 12556</strain>
    </source>
</reference>
<dbReference type="InterPro" id="IPR003439">
    <property type="entry name" value="ABC_transporter-like_ATP-bd"/>
</dbReference>
<dbReference type="GO" id="GO:0043190">
    <property type="term" value="C:ATP-binding cassette (ABC) transporter complex"/>
    <property type="evidence" value="ECO:0007669"/>
    <property type="project" value="TreeGrafter"/>
</dbReference>
<sequence length="277" mass="29311">MSFALGAACSFRGVGYAYPGSSVPALEDLTFSVGEGEWVALLGANGSGKSTVARICNALLIPTQGDCSVFGLSTSDPANAFAIRSMVGLVFQNPDNQIVASVVEEDVAFGPENLGLPPQEIEARVRGALEAVGLWDRRRSATYALSGGQKQRLALAGALAMNPRMLVLDEATAMIDPLGRRKFVSLIGELKRSGKAILQITHRLEEIVGADRVLVLKGGRKVFEGTPRELFSSRKELGSLGLGVPPLVELRQELVERGLVSPQVSPTVEALAGEICP</sequence>
<keyword evidence="11" id="KW-1185">Reference proteome</keyword>
<dbReference type="EMBL" id="CM001377">
    <property type="protein sequence ID" value="EHM09770.1"/>
    <property type="molecule type" value="Genomic_DNA"/>
</dbReference>
<keyword evidence="8" id="KW-0472">Membrane</keyword>
<dbReference type="CDD" id="cd03225">
    <property type="entry name" value="ABC_cobalt_CbiO_domain1"/>
    <property type="match status" value="1"/>
</dbReference>
<name>H0UQU1_9BACT</name>
<proteinExistence type="inferred from homology"/>
<dbReference type="InterPro" id="IPR027417">
    <property type="entry name" value="P-loop_NTPase"/>
</dbReference>
<dbReference type="PANTHER" id="PTHR43553:SF24">
    <property type="entry name" value="ENERGY-COUPLING FACTOR TRANSPORTER ATP-BINDING PROTEIN ECFA1"/>
    <property type="match status" value="1"/>
</dbReference>
<evidence type="ECO:0000256" key="1">
    <source>
        <dbReference type="ARBA" id="ARBA00004236"/>
    </source>
</evidence>
<evidence type="ECO:0000259" key="9">
    <source>
        <dbReference type="PROSITE" id="PS50893"/>
    </source>
</evidence>
<evidence type="ECO:0000256" key="7">
    <source>
        <dbReference type="ARBA" id="ARBA00022967"/>
    </source>
</evidence>
<evidence type="ECO:0000313" key="10">
    <source>
        <dbReference type="EMBL" id="EHM09770.1"/>
    </source>
</evidence>
<evidence type="ECO:0000256" key="8">
    <source>
        <dbReference type="ARBA" id="ARBA00023136"/>
    </source>
</evidence>
<dbReference type="HOGENOM" id="CLU_000604_1_22_0"/>
<dbReference type="GO" id="GO:0016887">
    <property type="term" value="F:ATP hydrolysis activity"/>
    <property type="evidence" value="ECO:0007669"/>
    <property type="project" value="InterPro"/>
</dbReference>
<protein>
    <submittedName>
        <fullName evidence="10">ABC-type cobalt transport system, ATPase component</fullName>
    </submittedName>
</protein>
<keyword evidence="5" id="KW-0547">Nucleotide-binding</keyword>
<dbReference type="FunFam" id="3.40.50.300:FF:000224">
    <property type="entry name" value="Energy-coupling factor transporter ATP-binding protein EcfA"/>
    <property type="match status" value="1"/>
</dbReference>
<dbReference type="InterPro" id="IPR050095">
    <property type="entry name" value="ECF_ABC_transporter_ATP-bd"/>
</dbReference>
<keyword evidence="4" id="KW-1003">Cell membrane</keyword>
<dbReference type="Pfam" id="PF00005">
    <property type="entry name" value="ABC_tran"/>
    <property type="match status" value="1"/>
</dbReference>
<dbReference type="RefSeq" id="WP_006583263.1">
    <property type="nucleotide sequence ID" value="NZ_CM001377.1"/>
</dbReference>
<evidence type="ECO:0000256" key="5">
    <source>
        <dbReference type="ARBA" id="ARBA00022741"/>
    </source>
</evidence>
<evidence type="ECO:0000256" key="4">
    <source>
        <dbReference type="ARBA" id="ARBA00022475"/>
    </source>
</evidence>
<dbReference type="InterPro" id="IPR017871">
    <property type="entry name" value="ABC_transporter-like_CS"/>
</dbReference>
<dbReference type="InterPro" id="IPR003593">
    <property type="entry name" value="AAA+_ATPase"/>
</dbReference>
<dbReference type="NCBIfam" id="TIGR04520">
    <property type="entry name" value="ECF_ATPase_1"/>
    <property type="match status" value="1"/>
</dbReference>
<dbReference type="InterPro" id="IPR030947">
    <property type="entry name" value="EcfA_1"/>
</dbReference>
<accession>H0UQU1</accession>